<dbReference type="InterPro" id="IPR000551">
    <property type="entry name" value="MerR-type_HTH_dom"/>
</dbReference>
<dbReference type="Gene3D" id="1.10.1660.10">
    <property type="match status" value="1"/>
</dbReference>
<dbReference type="Proteomes" id="UP000322915">
    <property type="component" value="Unassembled WGS sequence"/>
</dbReference>
<dbReference type="PRINTS" id="PR00040">
    <property type="entry name" value="HTHMERR"/>
</dbReference>
<dbReference type="PANTHER" id="PTHR30204:SF69">
    <property type="entry name" value="MERR-FAMILY TRANSCRIPTIONAL REGULATOR"/>
    <property type="match status" value="1"/>
</dbReference>
<evidence type="ECO:0000256" key="4">
    <source>
        <dbReference type="ARBA" id="ARBA00023163"/>
    </source>
</evidence>
<evidence type="ECO:0000256" key="3">
    <source>
        <dbReference type="ARBA" id="ARBA00023125"/>
    </source>
</evidence>
<feature type="domain" description="HTH merR-type" evidence="5">
    <location>
        <begin position="1"/>
        <end position="68"/>
    </location>
</feature>
<dbReference type="RefSeq" id="WP_149605810.1">
    <property type="nucleotide sequence ID" value="NZ_SEUJ01000067.1"/>
</dbReference>
<name>A0ABQ6RIL8_9GAMM</name>
<evidence type="ECO:0000313" key="6">
    <source>
        <dbReference type="EMBL" id="KAA1157098.1"/>
    </source>
</evidence>
<evidence type="ECO:0000256" key="1">
    <source>
        <dbReference type="ARBA" id="ARBA00022491"/>
    </source>
</evidence>
<gene>
    <name evidence="6" type="ORF">EU509_08780</name>
</gene>
<reference evidence="6 7" key="1">
    <citation type="submission" date="2019-01" db="EMBL/GenBank/DDBJ databases">
        <title>Genome sequences of marine Pseudoalteromonas species.</title>
        <authorList>
            <person name="Boraston A.B."/>
            <person name="Hehemann J.-H."/>
            <person name="Vickers C.J."/>
            <person name="Salama-Alber O."/>
            <person name="Abe K."/>
            <person name="Hettle A.J."/>
        </authorList>
    </citation>
    <scope>NUCLEOTIDE SEQUENCE [LARGE SCALE GENOMIC DNA]</scope>
    <source>
        <strain evidence="6 7">PS47</strain>
    </source>
</reference>
<keyword evidence="3" id="KW-0238">DNA-binding</keyword>
<evidence type="ECO:0000256" key="2">
    <source>
        <dbReference type="ARBA" id="ARBA00023015"/>
    </source>
</evidence>
<dbReference type="SUPFAM" id="SSF46955">
    <property type="entry name" value="Putative DNA-binding domain"/>
    <property type="match status" value="1"/>
</dbReference>
<organism evidence="6 7">
    <name type="scientific">Pseudoalteromonas fuliginea</name>
    <dbReference type="NCBI Taxonomy" id="1872678"/>
    <lineage>
        <taxon>Bacteria</taxon>
        <taxon>Pseudomonadati</taxon>
        <taxon>Pseudomonadota</taxon>
        <taxon>Gammaproteobacteria</taxon>
        <taxon>Alteromonadales</taxon>
        <taxon>Pseudoalteromonadaceae</taxon>
        <taxon>Pseudoalteromonas</taxon>
    </lineage>
</organism>
<keyword evidence="2" id="KW-0805">Transcription regulation</keyword>
<protein>
    <submittedName>
        <fullName evidence="6">MerR family transcriptional regulator</fullName>
    </submittedName>
</protein>
<sequence length="112" mass="13208">MYIGEASKKTGLSIKAIRFYEEKGLIRQPERKGRYRVYDETDIELLILIKEAKDLGITLSKLRGVMVYNDNKVDWKKIKQFLSEIRKELISKIEDINKQVNNIDKCYNQINP</sequence>
<dbReference type="InterPro" id="IPR047057">
    <property type="entry name" value="MerR_fam"/>
</dbReference>
<dbReference type="SMART" id="SM00422">
    <property type="entry name" value="HTH_MERR"/>
    <property type="match status" value="1"/>
</dbReference>
<accession>A0ABQ6RIL8</accession>
<dbReference type="EMBL" id="SEUJ01000067">
    <property type="protein sequence ID" value="KAA1157098.1"/>
    <property type="molecule type" value="Genomic_DNA"/>
</dbReference>
<dbReference type="Pfam" id="PF13411">
    <property type="entry name" value="MerR_1"/>
    <property type="match status" value="1"/>
</dbReference>
<proteinExistence type="predicted"/>
<dbReference type="PANTHER" id="PTHR30204">
    <property type="entry name" value="REDOX-CYCLING DRUG-SENSING TRANSCRIPTIONAL ACTIVATOR SOXR"/>
    <property type="match status" value="1"/>
</dbReference>
<dbReference type="PROSITE" id="PS50937">
    <property type="entry name" value="HTH_MERR_2"/>
    <property type="match status" value="1"/>
</dbReference>
<evidence type="ECO:0000259" key="5">
    <source>
        <dbReference type="PROSITE" id="PS50937"/>
    </source>
</evidence>
<dbReference type="PROSITE" id="PS00552">
    <property type="entry name" value="HTH_MERR_1"/>
    <property type="match status" value="1"/>
</dbReference>
<evidence type="ECO:0000313" key="7">
    <source>
        <dbReference type="Proteomes" id="UP000322915"/>
    </source>
</evidence>
<comment type="caution">
    <text evidence="6">The sequence shown here is derived from an EMBL/GenBank/DDBJ whole genome shotgun (WGS) entry which is preliminary data.</text>
</comment>
<keyword evidence="1" id="KW-0678">Repressor</keyword>
<keyword evidence="7" id="KW-1185">Reference proteome</keyword>
<keyword evidence="4" id="KW-0804">Transcription</keyword>
<dbReference type="InterPro" id="IPR009061">
    <property type="entry name" value="DNA-bd_dom_put_sf"/>
</dbReference>